<feature type="region of interest" description="Disordered" evidence="1">
    <location>
        <begin position="54"/>
        <end position="77"/>
    </location>
</feature>
<protein>
    <submittedName>
        <fullName evidence="2">Uncharacterized protein</fullName>
    </submittedName>
</protein>
<evidence type="ECO:0000256" key="1">
    <source>
        <dbReference type="SAM" id="MobiDB-lite"/>
    </source>
</evidence>
<evidence type="ECO:0000313" key="2">
    <source>
        <dbReference type="EMBL" id="TQE11332.1"/>
    </source>
</evidence>
<proteinExistence type="predicted"/>
<comment type="caution">
    <text evidence="2">The sequence shown here is derived from an EMBL/GenBank/DDBJ whole genome shotgun (WGS) entry which is preliminary data.</text>
</comment>
<name>A0A540NJW1_MALBA</name>
<keyword evidence="3" id="KW-1185">Reference proteome</keyword>
<accession>A0A540NJW1</accession>
<dbReference type="AlphaFoldDB" id="A0A540NJW1"/>
<dbReference type="EMBL" id="VIEB01000031">
    <property type="protein sequence ID" value="TQE11332.1"/>
    <property type="molecule type" value="Genomic_DNA"/>
</dbReference>
<sequence length="77" mass="7931">MGYVEGHGSTDEDGNVAPLNRSLRLTITKTTPLPPQGTVAMPAATTAAVVAHRAATPQHKETLGQEAHGASSQKAQT</sequence>
<organism evidence="2 3">
    <name type="scientific">Malus baccata</name>
    <name type="common">Siberian crab apple</name>
    <name type="synonym">Pyrus baccata</name>
    <dbReference type="NCBI Taxonomy" id="106549"/>
    <lineage>
        <taxon>Eukaryota</taxon>
        <taxon>Viridiplantae</taxon>
        <taxon>Streptophyta</taxon>
        <taxon>Embryophyta</taxon>
        <taxon>Tracheophyta</taxon>
        <taxon>Spermatophyta</taxon>
        <taxon>Magnoliopsida</taxon>
        <taxon>eudicotyledons</taxon>
        <taxon>Gunneridae</taxon>
        <taxon>Pentapetalae</taxon>
        <taxon>rosids</taxon>
        <taxon>fabids</taxon>
        <taxon>Rosales</taxon>
        <taxon>Rosaceae</taxon>
        <taxon>Amygdaloideae</taxon>
        <taxon>Maleae</taxon>
        <taxon>Malus</taxon>
    </lineage>
</organism>
<gene>
    <name evidence="2" type="ORF">C1H46_003066</name>
</gene>
<reference evidence="2 3" key="1">
    <citation type="journal article" date="2019" name="G3 (Bethesda)">
        <title>Sequencing of a Wild Apple (Malus baccata) Genome Unravels the Differences Between Cultivated and Wild Apple Species Regarding Disease Resistance and Cold Tolerance.</title>
        <authorList>
            <person name="Chen X."/>
        </authorList>
    </citation>
    <scope>NUCLEOTIDE SEQUENCE [LARGE SCALE GENOMIC DNA]</scope>
    <source>
        <strain evidence="3">cv. Shandingzi</strain>
        <tissue evidence="2">Leaves</tissue>
    </source>
</reference>
<dbReference type="Proteomes" id="UP000315295">
    <property type="component" value="Unassembled WGS sequence"/>
</dbReference>
<evidence type="ECO:0000313" key="3">
    <source>
        <dbReference type="Proteomes" id="UP000315295"/>
    </source>
</evidence>